<dbReference type="Proteomes" id="UP000031465">
    <property type="component" value="Unassembled WGS sequence"/>
</dbReference>
<sequence length="146" mass="17007">MSSSKSCRTITKKQLPYREFLSSTNTKIWVGKNDKGNDWMTFALAKGSDWWLHTQDVPGSHIVIRTKKGQDPDEETLADAMQLALYNSKAKVRQEAEICMTQRKYLSRMGKNQLGKVQISKHRSVWIRFDLERYQAILKRQKLTNN</sequence>
<dbReference type="InterPro" id="IPR051608">
    <property type="entry name" value="RQC_Subunit_NEMF"/>
</dbReference>
<dbReference type="PATRIC" id="fig|362787.3.peg.1886"/>
<name>A0A0C1H7P8_9BACT</name>
<dbReference type="InterPro" id="IPR008532">
    <property type="entry name" value="NFACT_RNA-bd"/>
</dbReference>
<dbReference type="Pfam" id="PF05670">
    <property type="entry name" value="NFACT-R_1"/>
    <property type="match status" value="1"/>
</dbReference>
<dbReference type="GO" id="GO:0043023">
    <property type="term" value="F:ribosomal large subunit binding"/>
    <property type="evidence" value="ECO:0007669"/>
    <property type="project" value="TreeGrafter"/>
</dbReference>
<dbReference type="GO" id="GO:1990112">
    <property type="term" value="C:RQC complex"/>
    <property type="evidence" value="ECO:0007669"/>
    <property type="project" value="TreeGrafter"/>
</dbReference>
<gene>
    <name evidence="2" type="ORF">DB44_FG00050</name>
</gene>
<dbReference type="PANTHER" id="PTHR15239">
    <property type="entry name" value="NUCLEAR EXPORT MEDIATOR FACTOR NEMF"/>
    <property type="match status" value="1"/>
</dbReference>
<reference evidence="2 3" key="1">
    <citation type="journal article" date="2014" name="Mol. Biol. Evol.">
        <title>Massive expansion of Ubiquitination-related gene families within the Chlamydiae.</title>
        <authorList>
            <person name="Domman D."/>
            <person name="Collingro A."/>
            <person name="Lagkouvardos I."/>
            <person name="Gehre L."/>
            <person name="Weinmaier T."/>
            <person name="Rattei T."/>
            <person name="Subtil A."/>
            <person name="Horn M."/>
        </authorList>
    </citation>
    <scope>NUCLEOTIDE SEQUENCE [LARGE SCALE GENOMIC DNA]</scope>
    <source>
        <strain evidence="2 3">EI2</strain>
    </source>
</reference>
<feature type="domain" description="NFACT RNA-binding" evidence="1">
    <location>
        <begin position="18"/>
        <end position="111"/>
    </location>
</feature>
<comment type="caution">
    <text evidence="2">The sequence shown here is derived from an EMBL/GenBank/DDBJ whole genome shotgun (WGS) entry which is preliminary data.</text>
</comment>
<dbReference type="AlphaFoldDB" id="A0A0C1H7P8"/>
<evidence type="ECO:0000313" key="2">
    <source>
        <dbReference type="EMBL" id="KIC70913.1"/>
    </source>
</evidence>
<evidence type="ECO:0000313" key="3">
    <source>
        <dbReference type="Proteomes" id="UP000031465"/>
    </source>
</evidence>
<proteinExistence type="predicted"/>
<evidence type="ECO:0000259" key="1">
    <source>
        <dbReference type="Pfam" id="PF05670"/>
    </source>
</evidence>
<dbReference type="GO" id="GO:0072344">
    <property type="term" value="P:rescue of stalled ribosome"/>
    <property type="evidence" value="ECO:0007669"/>
    <property type="project" value="TreeGrafter"/>
</dbReference>
<accession>A0A0C1H7P8</accession>
<dbReference type="PANTHER" id="PTHR15239:SF6">
    <property type="entry name" value="RIBOSOME QUALITY CONTROL COMPLEX SUBUNIT NEMF"/>
    <property type="match status" value="1"/>
</dbReference>
<dbReference type="EMBL" id="JSAN01000129">
    <property type="protein sequence ID" value="KIC70913.1"/>
    <property type="molecule type" value="Genomic_DNA"/>
</dbReference>
<organism evidence="2 3">
    <name type="scientific">Candidatus Protochlamydia amoebophila</name>
    <dbReference type="NCBI Taxonomy" id="362787"/>
    <lineage>
        <taxon>Bacteria</taxon>
        <taxon>Pseudomonadati</taxon>
        <taxon>Chlamydiota</taxon>
        <taxon>Chlamydiia</taxon>
        <taxon>Parachlamydiales</taxon>
        <taxon>Parachlamydiaceae</taxon>
        <taxon>Candidatus Protochlamydia</taxon>
    </lineage>
</organism>
<protein>
    <recommendedName>
        <fullName evidence="1">NFACT RNA-binding domain-containing protein</fullName>
    </recommendedName>
</protein>
<dbReference type="GO" id="GO:0000049">
    <property type="term" value="F:tRNA binding"/>
    <property type="evidence" value="ECO:0007669"/>
    <property type="project" value="TreeGrafter"/>
</dbReference>